<gene>
    <name evidence="1" type="ORF">GCM10025751_46520</name>
</gene>
<sequence>MSFNAEKKQVLITGRLFVGSRTCKVATVESAKYKESENRLSIVITDDKSDAHPDNQLFGSGGCDDARSSNAYKAKITFCEELPEHVTALERDALGNTTSSGATSNVQRITSGIMGCDSLSLSYSRGRYVIRLFHVVSQIEACMNSNAVVLTAP</sequence>
<keyword evidence="2" id="KW-1185">Reference proteome</keyword>
<evidence type="ECO:0000313" key="2">
    <source>
        <dbReference type="Proteomes" id="UP001501729"/>
    </source>
</evidence>
<organism evidence="1 2">
    <name type="scientific">Haladaptatus pallidirubidus</name>
    <dbReference type="NCBI Taxonomy" id="1008152"/>
    <lineage>
        <taxon>Archaea</taxon>
        <taxon>Methanobacteriati</taxon>
        <taxon>Methanobacteriota</taxon>
        <taxon>Stenosarchaea group</taxon>
        <taxon>Halobacteria</taxon>
        <taxon>Halobacteriales</taxon>
        <taxon>Haladaptataceae</taxon>
        <taxon>Haladaptatus</taxon>
    </lineage>
</organism>
<proteinExistence type="predicted"/>
<name>A0AAV3UNZ8_9EURY</name>
<protein>
    <submittedName>
        <fullName evidence="1">Uncharacterized protein</fullName>
    </submittedName>
</protein>
<dbReference type="AlphaFoldDB" id="A0AAV3UNZ8"/>
<dbReference type="Proteomes" id="UP001501729">
    <property type="component" value="Unassembled WGS sequence"/>
</dbReference>
<evidence type="ECO:0000313" key="1">
    <source>
        <dbReference type="EMBL" id="GAA5060887.1"/>
    </source>
</evidence>
<dbReference type="EMBL" id="BAABKX010000019">
    <property type="protein sequence ID" value="GAA5060887.1"/>
    <property type="molecule type" value="Genomic_DNA"/>
</dbReference>
<comment type="caution">
    <text evidence="1">The sequence shown here is derived from an EMBL/GenBank/DDBJ whole genome shotgun (WGS) entry which is preliminary data.</text>
</comment>
<reference evidence="1 2" key="1">
    <citation type="journal article" date="2019" name="Int. J. Syst. Evol. Microbiol.">
        <title>The Global Catalogue of Microorganisms (GCM) 10K type strain sequencing project: providing services to taxonomists for standard genome sequencing and annotation.</title>
        <authorList>
            <consortium name="The Broad Institute Genomics Platform"/>
            <consortium name="The Broad Institute Genome Sequencing Center for Infectious Disease"/>
            <person name="Wu L."/>
            <person name="Ma J."/>
        </authorList>
    </citation>
    <scope>NUCLEOTIDE SEQUENCE [LARGE SCALE GENOMIC DNA]</scope>
    <source>
        <strain evidence="1 2">JCM 17504</strain>
    </source>
</reference>
<accession>A0AAV3UNZ8</accession>